<evidence type="ECO:0000313" key="1">
    <source>
        <dbReference type="EMBL" id="KAF5555720.1"/>
    </source>
</evidence>
<dbReference type="AlphaFoldDB" id="A0A8H5JI25"/>
<dbReference type="Gene3D" id="3.20.20.80">
    <property type="entry name" value="Glycosidases"/>
    <property type="match status" value="1"/>
</dbReference>
<accession>A0A8H5JI25</accession>
<dbReference type="InterPro" id="IPR017853">
    <property type="entry name" value="GH"/>
</dbReference>
<organism evidence="1 2">
    <name type="scientific">Fusarium mexicanum</name>
    <dbReference type="NCBI Taxonomy" id="751941"/>
    <lineage>
        <taxon>Eukaryota</taxon>
        <taxon>Fungi</taxon>
        <taxon>Dikarya</taxon>
        <taxon>Ascomycota</taxon>
        <taxon>Pezizomycotina</taxon>
        <taxon>Sordariomycetes</taxon>
        <taxon>Hypocreomycetidae</taxon>
        <taxon>Hypocreales</taxon>
        <taxon>Nectriaceae</taxon>
        <taxon>Fusarium</taxon>
        <taxon>Fusarium fujikuroi species complex</taxon>
    </lineage>
</organism>
<evidence type="ECO:0000313" key="2">
    <source>
        <dbReference type="Proteomes" id="UP000522262"/>
    </source>
</evidence>
<reference evidence="1 2" key="1">
    <citation type="submission" date="2020-05" db="EMBL/GenBank/DDBJ databases">
        <title>Identification and distribution of gene clusters putatively required for synthesis of sphingolipid metabolism inhibitors in phylogenetically diverse species of the filamentous fungus Fusarium.</title>
        <authorList>
            <person name="Kim H.-S."/>
            <person name="Busman M."/>
            <person name="Brown D.W."/>
            <person name="Divon H."/>
            <person name="Uhlig S."/>
            <person name="Proctor R.H."/>
        </authorList>
    </citation>
    <scope>NUCLEOTIDE SEQUENCE [LARGE SCALE GENOMIC DNA]</scope>
    <source>
        <strain evidence="1 2">NRRL 53147</strain>
    </source>
</reference>
<protein>
    <submittedName>
        <fullName evidence="1">Beta-1 6-galactanase</fullName>
    </submittedName>
</protein>
<sequence>MPVLGPFSTDGRWVIDASRQQVNFAGVNWPGAAEVMIPEGLQYRSVEQILSPIEGVGFNAVRLTYAIEMADQIYDNDGQDISIETVFVNGLIVRSLYTDYWVS</sequence>
<dbReference type="PANTHER" id="PTHR31263:SF0">
    <property type="entry name" value="CELLULASE FAMILY PROTEIN (AFU_ORTHOLOGUE AFUA_5G14560)"/>
    <property type="match status" value="1"/>
</dbReference>
<comment type="caution">
    <text evidence="1">The sequence shown here is derived from an EMBL/GenBank/DDBJ whole genome shotgun (WGS) entry which is preliminary data.</text>
</comment>
<keyword evidence="2" id="KW-1185">Reference proteome</keyword>
<dbReference type="EMBL" id="JAAOAM010000032">
    <property type="protein sequence ID" value="KAF5555720.1"/>
    <property type="molecule type" value="Genomic_DNA"/>
</dbReference>
<name>A0A8H5JI25_9HYPO</name>
<dbReference type="Proteomes" id="UP000522262">
    <property type="component" value="Unassembled WGS sequence"/>
</dbReference>
<dbReference type="SUPFAM" id="SSF51445">
    <property type="entry name" value="(Trans)glycosidases"/>
    <property type="match status" value="1"/>
</dbReference>
<proteinExistence type="predicted"/>
<gene>
    <name evidence="1" type="ORF">FMEXI_1407</name>
</gene>
<dbReference type="PANTHER" id="PTHR31263">
    <property type="entry name" value="CELLULASE FAMILY PROTEIN (AFU_ORTHOLOGUE AFUA_5G14560)"/>
    <property type="match status" value="1"/>
</dbReference>